<feature type="compositionally biased region" description="Polar residues" evidence="1">
    <location>
        <begin position="75"/>
        <end position="84"/>
    </location>
</feature>
<dbReference type="AlphaFoldDB" id="A0A1L7X691"/>
<accession>A0A1L7X691</accession>
<evidence type="ECO:0008006" key="4">
    <source>
        <dbReference type="Google" id="ProtNLM"/>
    </source>
</evidence>
<feature type="compositionally biased region" description="Polar residues" evidence="1">
    <location>
        <begin position="94"/>
        <end position="111"/>
    </location>
</feature>
<dbReference type="OrthoDB" id="5326346at2759"/>
<keyword evidence="3" id="KW-1185">Reference proteome</keyword>
<reference evidence="2 3" key="1">
    <citation type="submission" date="2016-03" db="EMBL/GenBank/DDBJ databases">
        <authorList>
            <person name="Ploux O."/>
        </authorList>
    </citation>
    <scope>NUCLEOTIDE SEQUENCE [LARGE SCALE GENOMIC DNA]</scope>
    <source>
        <strain evidence="2 3">UAMH 11012</strain>
    </source>
</reference>
<feature type="region of interest" description="Disordered" evidence="1">
    <location>
        <begin position="48"/>
        <end position="112"/>
    </location>
</feature>
<evidence type="ECO:0000256" key="1">
    <source>
        <dbReference type="SAM" id="MobiDB-lite"/>
    </source>
</evidence>
<protein>
    <recommendedName>
        <fullName evidence="4">BTB domain-containing protein</fullName>
    </recommendedName>
</protein>
<evidence type="ECO:0000313" key="3">
    <source>
        <dbReference type="Proteomes" id="UP000184330"/>
    </source>
</evidence>
<organism evidence="2 3">
    <name type="scientific">Phialocephala subalpina</name>
    <dbReference type="NCBI Taxonomy" id="576137"/>
    <lineage>
        <taxon>Eukaryota</taxon>
        <taxon>Fungi</taxon>
        <taxon>Dikarya</taxon>
        <taxon>Ascomycota</taxon>
        <taxon>Pezizomycotina</taxon>
        <taxon>Leotiomycetes</taxon>
        <taxon>Helotiales</taxon>
        <taxon>Mollisiaceae</taxon>
        <taxon>Phialocephala</taxon>
        <taxon>Phialocephala fortinii species complex</taxon>
    </lineage>
</organism>
<dbReference type="Proteomes" id="UP000184330">
    <property type="component" value="Unassembled WGS sequence"/>
</dbReference>
<feature type="region of interest" description="Disordered" evidence="1">
    <location>
        <begin position="1"/>
        <end position="20"/>
    </location>
</feature>
<sequence>MPCNYSDATPKGPGTIGPLGEICPETPLPFALNDDHVRRAPYFRLGRRHPGKEAEAQDNDEQSLADAPAPEGAQTDESSGATTDLDTDNDAIPTPNSTSYSTLPPSENLSQGRVELNLPDDNPAAFQILLNIIHGHVRKVPDQVDLKTMTKLSVLVDKYQVHKVVELIVQRTANSKLGENGEIYFPIPSVVLDKIESARQKAISGIIASISKIFDRFKPGDAVCKTRFDDSDVLDGNVACDGPVAFTLQEAPYQGLSLRSQTKKVRKLKMLAVCDQGKFRTMPGTRTDSRPAHGWNKWLTDEADRIQNTANGLSLHSITS</sequence>
<dbReference type="EMBL" id="FJOG01000016">
    <property type="protein sequence ID" value="CZR60549.1"/>
    <property type="molecule type" value="Genomic_DNA"/>
</dbReference>
<gene>
    <name evidence="2" type="ORF">PAC_10445</name>
</gene>
<evidence type="ECO:0000313" key="2">
    <source>
        <dbReference type="EMBL" id="CZR60549.1"/>
    </source>
</evidence>
<name>A0A1L7X691_9HELO</name>
<proteinExistence type="predicted"/>